<keyword evidence="1" id="KW-0223">Dioxygenase</keyword>
<evidence type="ECO:0000313" key="2">
    <source>
        <dbReference type="Proteomes" id="UP000198623"/>
    </source>
</evidence>
<dbReference type="GO" id="GO:0051213">
    <property type="term" value="F:dioxygenase activity"/>
    <property type="evidence" value="ECO:0007669"/>
    <property type="project" value="UniProtKB-KW"/>
</dbReference>
<keyword evidence="1" id="KW-0560">Oxidoreductase</keyword>
<dbReference type="Gene3D" id="3.30.70.1240">
    <property type="entry name" value="DOPA-like domains"/>
    <property type="match status" value="1"/>
</dbReference>
<dbReference type="Pfam" id="PF08883">
    <property type="entry name" value="DOPA_dioxygen"/>
    <property type="match status" value="1"/>
</dbReference>
<dbReference type="EMBL" id="FOOU01000022">
    <property type="protein sequence ID" value="SFG96258.1"/>
    <property type="molecule type" value="Genomic_DNA"/>
</dbReference>
<dbReference type="Proteomes" id="UP000198623">
    <property type="component" value="Unassembled WGS sequence"/>
</dbReference>
<dbReference type="PANTHER" id="PTHR36423">
    <property type="entry name" value="AFR070WP"/>
    <property type="match status" value="1"/>
</dbReference>
<dbReference type="AlphaFoldDB" id="A0A1I2W486"/>
<dbReference type="OrthoDB" id="572228at2"/>
<dbReference type="RefSeq" id="WP_090730821.1">
    <property type="nucleotide sequence ID" value="NZ_FOOU01000022.1"/>
</dbReference>
<dbReference type="SUPFAM" id="SSF143410">
    <property type="entry name" value="DOPA-like"/>
    <property type="match status" value="1"/>
</dbReference>
<keyword evidence="2" id="KW-1185">Reference proteome</keyword>
<dbReference type="PANTHER" id="PTHR36423:SF2">
    <property type="entry name" value="AFR070WP"/>
    <property type="match status" value="1"/>
</dbReference>
<protein>
    <submittedName>
        <fullName evidence="1">DOPA 4,5-dioxygenase</fullName>
    </submittedName>
</protein>
<dbReference type="STRING" id="1045558.SAMN05216175_12221"/>
<reference evidence="2" key="1">
    <citation type="submission" date="2016-10" db="EMBL/GenBank/DDBJ databases">
        <authorList>
            <person name="Varghese N."/>
            <person name="Submissions S."/>
        </authorList>
    </citation>
    <scope>NUCLEOTIDE SEQUENCE [LARGE SCALE GENOMIC DNA]</scope>
    <source>
        <strain evidence="2">CGMCC 1.10971</strain>
    </source>
</reference>
<organism evidence="1 2">
    <name type="scientific">Neptunomonas qingdaonensis</name>
    <dbReference type="NCBI Taxonomy" id="1045558"/>
    <lineage>
        <taxon>Bacteria</taxon>
        <taxon>Pseudomonadati</taxon>
        <taxon>Pseudomonadota</taxon>
        <taxon>Gammaproteobacteria</taxon>
        <taxon>Oceanospirillales</taxon>
        <taxon>Oceanospirillaceae</taxon>
        <taxon>Neptunomonas</taxon>
    </lineage>
</organism>
<name>A0A1I2W486_9GAMM</name>
<gene>
    <name evidence="1" type="ORF">SAMN05216175_12221</name>
</gene>
<evidence type="ECO:0000313" key="1">
    <source>
        <dbReference type="EMBL" id="SFG96258.1"/>
    </source>
</evidence>
<sequence>MAQQSATISAYHAHVYFAAGSLNQAVSLCENARDNLPVAMGRVHQKRVGPHPEWSCQLSFSANHIGEVLPWLILNRNGLTVFLHPVTGNDLDDHTKYITWLGDSKPLNIKMFLKKK</sequence>
<dbReference type="PIRSF" id="PIRSF028139">
    <property type="entry name" value="DOPA-diox_rel_Mll2280"/>
    <property type="match status" value="1"/>
</dbReference>
<dbReference type="InterPro" id="IPR023389">
    <property type="entry name" value="DOPA-like_sf"/>
</dbReference>
<dbReference type="InterPro" id="IPR014980">
    <property type="entry name" value="DOPA_dioxygen"/>
</dbReference>
<accession>A0A1I2W486</accession>
<proteinExistence type="predicted"/>